<dbReference type="Proteomes" id="UP000177625">
    <property type="component" value="Unassembled WGS sequence"/>
</dbReference>
<dbReference type="GO" id="GO:0000976">
    <property type="term" value="F:transcription cis-regulatory region binding"/>
    <property type="evidence" value="ECO:0007669"/>
    <property type="project" value="InterPro"/>
</dbReference>
<evidence type="ECO:0000256" key="1">
    <source>
        <dbReference type="ARBA" id="ARBA00004123"/>
    </source>
</evidence>
<comment type="subcellular location">
    <subcellularLocation>
        <location evidence="1">Nucleus</location>
    </subcellularLocation>
</comment>
<feature type="region of interest" description="Disordered" evidence="3">
    <location>
        <begin position="294"/>
        <end position="327"/>
    </location>
</feature>
<proteinExistence type="predicted"/>
<dbReference type="EMBL" id="FJVC01000397">
    <property type="protein sequence ID" value="CZT49911.1"/>
    <property type="molecule type" value="Genomic_DNA"/>
</dbReference>
<dbReference type="InterPro" id="IPR046347">
    <property type="entry name" value="bZIP_sf"/>
</dbReference>
<dbReference type="InterPro" id="IPR050936">
    <property type="entry name" value="AP-1-like"/>
</dbReference>
<feature type="region of interest" description="Disordered" evidence="3">
    <location>
        <begin position="1"/>
        <end position="72"/>
    </location>
</feature>
<dbReference type="SUPFAM" id="SSF57959">
    <property type="entry name" value="Leucine zipper domain"/>
    <property type="match status" value="1"/>
</dbReference>
<feature type="compositionally biased region" description="Low complexity" evidence="3">
    <location>
        <begin position="311"/>
        <end position="327"/>
    </location>
</feature>
<evidence type="ECO:0000313" key="4">
    <source>
        <dbReference type="EMBL" id="CZT49911.1"/>
    </source>
</evidence>
<evidence type="ECO:0008006" key="6">
    <source>
        <dbReference type="Google" id="ProtNLM"/>
    </source>
</evidence>
<dbReference type="GO" id="GO:0090575">
    <property type="term" value="C:RNA polymerase II transcription regulator complex"/>
    <property type="evidence" value="ECO:0007669"/>
    <property type="project" value="TreeGrafter"/>
</dbReference>
<keyword evidence="5" id="KW-1185">Reference proteome</keyword>
<feature type="compositionally biased region" description="Polar residues" evidence="3">
    <location>
        <begin position="26"/>
        <end position="35"/>
    </location>
</feature>
<evidence type="ECO:0000256" key="2">
    <source>
        <dbReference type="ARBA" id="ARBA00023242"/>
    </source>
</evidence>
<gene>
    <name evidence="4" type="ORF">RSE6_10816</name>
</gene>
<feature type="compositionally biased region" description="Basic residues" evidence="3">
    <location>
        <begin position="228"/>
        <end position="238"/>
    </location>
</feature>
<name>A0A1E1MLE1_RHYSE</name>
<evidence type="ECO:0000313" key="5">
    <source>
        <dbReference type="Proteomes" id="UP000177625"/>
    </source>
</evidence>
<dbReference type="PANTHER" id="PTHR40621:SF9">
    <property type="entry name" value="MEAB PROTEIN"/>
    <property type="match status" value="1"/>
</dbReference>
<organism evidence="4 5">
    <name type="scientific">Rhynchosporium secalis</name>
    <name type="common">Barley scald fungus</name>
    <dbReference type="NCBI Taxonomy" id="38038"/>
    <lineage>
        <taxon>Eukaryota</taxon>
        <taxon>Fungi</taxon>
        <taxon>Dikarya</taxon>
        <taxon>Ascomycota</taxon>
        <taxon>Pezizomycotina</taxon>
        <taxon>Leotiomycetes</taxon>
        <taxon>Helotiales</taxon>
        <taxon>Ploettnerulaceae</taxon>
        <taxon>Rhynchosporium</taxon>
    </lineage>
</organism>
<feature type="compositionally biased region" description="Basic and acidic residues" evidence="3">
    <location>
        <begin position="54"/>
        <end position="63"/>
    </location>
</feature>
<evidence type="ECO:0000256" key="3">
    <source>
        <dbReference type="SAM" id="MobiDB-lite"/>
    </source>
</evidence>
<reference evidence="5" key="1">
    <citation type="submission" date="2016-03" db="EMBL/GenBank/DDBJ databases">
        <authorList>
            <person name="Guldener U."/>
        </authorList>
    </citation>
    <scope>NUCLEOTIDE SEQUENCE [LARGE SCALE GENOMIC DNA]</scope>
</reference>
<keyword evidence="2" id="KW-0539">Nucleus</keyword>
<sequence length="405" mass="44837">MSESGVSSRRTESDVDIDNDEVRGNRTLSTCSPATPSAGMRKRKGGRKVLFPSAEEKKQRNRDSQAAFRSRRKEHITELENIVQEQKEEIQESKNAHAGAKEEVLILKYKNSLLERILLEQGIDVNAELNNILVFPPRLPEKRVRKERALARKNPEVAPAKKAVTVTSPANSTSSCCHCSSSRKHSSPISHSSRPAIPVEETRATTTQLTTRKRARQSSDITTDTTAHKRPRSFRKYRDHTQTRSPNTRDLGKLIPSSSTRYIHRASYSLKYHAKHLMGTHAYTLAGRVSRTLPTNLSKARQTENMRTDSRTAASTLTSTSTTSAPTIPISIDDSSSSFQSVAPRSVSLAQHENRAAKSQEHESMKAALDFDFDFEAGFSFGAGLADPVRGGFDMDLGFLGSVSV</sequence>
<dbReference type="AlphaFoldDB" id="A0A1E1MLE1"/>
<dbReference type="PANTHER" id="PTHR40621">
    <property type="entry name" value="TRANSCRIPTION FACTOR KAPC-RELATED"/>
    <property type="match status" value="1"/>
</dbReference>
<dbReference type="CDD" id="cd14688">
    <property type="entry name" value="bZIP_YAP"/>
    <property type="match status" value="1"/>
</dbReference>
<dbReference type="GO" id="GO:0001228">
    <property type="term" value="F:DNA-binding transcription activator activity, RNA polymerase II-specific"/>
    <property type="evidence" value="ECO:0007669"/>
    <property type="project" value="TreeGrafter"/>
</dbReference>
<feature type="compositionally biased region" description="Basic and acidic residues" evidence="3">
    <location>
        <begin position="301"/>
        <end position="310"/>
    </location>
</feature>
<protein>
    <recommendedName>
        <fullName evidence="6">BZIP domain-containing protein</fullName>
    </recommendedName>
</protein>
<feature type="region of interest" description="Disordered" evidence="3">
    <location>
        <begin position="160"/>
        <end position="256"/>
    </location>
</feature>
<dbReference type="Gene3D" id="1.20.5.170">
    <property type="match status" value="1"/>
</dbReference>
<accession>A0A1E1MLE1</accession>